<accession>A0A6A6VXW1</accession>
<dbReference type="Proteomes" id="UP000799437">
    <property type="component" value="Unassembled WGS sequence"/>
</dbReference>
<proteinExistence type="predicted"/>
<feature type="compositionally biased region" description="Polar residues" evidence="1">
    <location>
        <begin position="169"/>
        <end position="178"/>
    </location>
</feature>
<organism evidence="2 3">
    <name type="scientific">Pseudovirgaria hyperparasitica</name>
    <dbReference type="NCBI Taxonomy" id="470096"/>
    <lineage>
        <taxon>Eukaryota</taxon>
        <taxon>Fungi</taxon>
        <taxon>Dikarya</taxon>
        <taxon>Ascomycota</taxon>
        <taxon>Pezizomycotina</taxon>
        <taxon>Dothideomycetes</taxon>
        <taxon>Dothideomycetes incertae sedis</taxon>
        <taxon>Acrospermales</taxon>
        <taxon>Acrospermaceae</taxon>
        <taxon>Pseudovirgaria</taxon>
    </lineage>
</organism>
<feature type="compositionally biased region" description="Low complexity" evidence="1">
    <location>
        <begin position="145"/>
        <end position="156"/>
    </location>
</feature>
<name>A0A6A6VXW1_9PEZI</name>
<feature type="compositionally biased region" description="Basic and acidic residues" evidence="1">
    <location>
        <begin position="237"/>
        <end position="247"/>
    </location>
</feature>
<evidence type="ECO:0000313" key="3">
    <source>
        <dbReference type="Proteomes" id="UP000799437"/>
    </source>
</evidence>
<evidence type="ECO:0000256" key="1">
    <source>
        <dbReference type="SAM" id="MobiDB-lite"/>
    </source>
</evidence>
<gene>
    <name evidence="2" type="ORF">EJ05DRAFT_540184</name>
</gene>
<reference evidence="2" key="1">
    <citation type="journal article" date="2020" name="Stud. Mycol.">
        <title>101 Dothideomycetes genomes: a test case for predicting lifestyles and emergence of pathogens.</title>
        <authorList>
            <person name="Haridas S."/>
            <person name="Albert R."/>
            <person name="Binder M."/>
            <person name="Bloem J."/>
            <person name="Labutti K."/>
            <person name="Salamov A."/>
            <person name="Andreopoulos B."/>
            <person name="Baker S."/>
            <person name="Barry K."/>
            <person name="Bills G."/>
            <person name="Bluhm B."/>
            <person name="Cannon C."/>
            <person name="Castanera R."/>
            <person name="Culley D."/>
            <person name="Daum C."/>
            <person name="Ezra D."/>
            <person name="Gonzalez J."/>
            <person name="Henrissat B."/>
            <person name="Kuo A."/>
            <person name="Liang C."/>
            <person name="Lipzen A."/>
            <person name="Lutzoni F."/>
            <person name="Magnuson J."/>
            <person name="Mondo S."/>
            <person name="Nolan M."/>
            <person name="Ohm R."/>
            <person name="Pangilinan J."/>
            <person name="Park H.-J."/>
            <person name="Ramirez L."/>
            <person name="Alfaro M."/>
            <person name="Sun H."/>
            <person name="Tritt A."/>
            <person name="Yoshinaga Y."/>
            <person name="Zwiers L.-H."/>
            <person name="Turgeon B."/>
            <person name="Goodwin S."/>
            <person name="Spatafora J."/>
            <person name="Crous P."/>
            <person name="Grigoriev I."/>
        </authorList>
    </citation>
    <scope>NUCLEOTIDE SEQUENCE</scope>
    <source>
        <strain evidence="2">CBS 121739</strain>
    </source>
</reference>
<dbReference type="GeneID" id="54490635"/>
<feature type="region of interest" description="Disordered" evidence="1">
    <location>
        <begin position="169"/>
        <end position="260"/>
    </location>
</feature>
<keyword evidence="3" id="KW-1185">Reference proteome</keyword>
<evidence type="ECO:0008006" key="4">
    <source>
        <dbReference type="Google" id="ProtNLM"/>
    </source>
</evidence>
<feature type="region of interest" description="Disordered" evidence="1">
    <location>
        <begin position="134"/>
        <end position="157"/>
    </location>
</feature>
<dbReference type="OrthoDB" id="5421421at2759"/>
<dbReference type="EMBL" id="ML996577">
    <property type="protein sequence ID" value="KAF2755452.1"/>
    <property type="molecule type" value="Genomic_DNA"/>
</dbReference>
<protein>
    <recommendedName>
        <fullName evidence="4">Myb-like domain-containing protein</fullName>
    </recommendedName>
</protein>
<evidence type="ECO:0000313" key="2">
    <source>
        <dbReference type="EMBL" id="KAF2755452.1"/>
    </source>
</evidence>
<dbReference type="RefSeq" id="XP_033597903.1">
    <property type="nucleotide sequence ID" value="XM_033749581.1"/>
</dbReference>
<sequence length="403" mass="45059">MALVLKSPVAPSNLDKRWSPPAFAESTFVDSSCCPSLALNSPVSTMTTDSLSSAYLPSTSEDPQPLSTVVAHDMQSSGWYSSGIPASTYEFSFDNTYITPSLGPFSPPEYSKAEGLPHIDTSKVAESAYNFGSSYDSTLPPRPRSSPSTFSPTSGPRIEDFLWQQQSNGLGISHQSSPPMDPLHNYPYGPRTPRHHTEPAIPSVNDINAPQPRRTYIPLAPNPSQQAQSQSSKKRHRDSEEPHDSPNKRRIRSDSATVTQELTEEDKLLLKLKDEESLPWKDIAMRFQTDLGKTCQIPALQMRLKRLRERLRVWTNADVQALHLAHDYWIQSKYEIIASKMIEYGASDRWSARQCARKWADIDPGPTPYTTTTTSSYESPMPQYATSPPTDAHAFLPYMHIQQ</sequence>
<dbReference type="AlphaFoldDB" id="A0A6A6VXW1"/>